<dbReference type="PANTHER" id="PTHR13161:SF4">
    <property type="entry name" value="CLK4-ASSOCIATING SERINE_ARGININE RICH PROTEIN"/>
    <property type="match status" value="1"/>
</dbReference>
<keyword evidence="5" id="KW-1185">Reference proteome</keyword>
<evidence type="ECO:0000256" key="1">
    <source>
        <dbReference type="ARBA" id="ARBA00022664"/>
    </source>
</evidence>
<dbReference type="InterPro" id="IPR019147">
    <property type="entry name" value="SWAP_N_domain"/>
</dbReference>
<sequence length="164" mass="19092">MWKAVNKEEKRVKELLGNARRRAQRRRAYYDSKLGDPMQLLRVSGTAVQLVTNPEIYTFNEDMKNLMPWASDPSVKIDRFDGRALLDFIPTATQAMIESGLKPDKDEDGIGNELRFQRWHDLVDKIRLGVSEEQCIRNNEEEWNDLVARHHALIGKVSEKYVYS</sequence>
<name>A0A1Y2GW13_9FUNG</name>
<evidence type="ECO:0000259" key="3">
    <source>
        <dbReference type="SMART" id="SM01141"/>
    </source>
</evidence>
<proteinExistence type="predicted"/>
<evidence type="ECO:0000256" key="2">
    <source>
        <dbReference type="ARBA" id="ARBA00023187"/>
    </source>
</evidence>
<dbReference type="InterPro" id="IPR040397">
    <property type="entry name" value="SWAP"/>
</dbReference>
<gene>
    <name evidence="4" type="ORF">BCR41DRAFT_249077</name>
</gene>
<dbReference type="Pfam" id="PF09750">
    <property type="entry name" value="DRY_EERY"/>
    <property type="match status" value="1"/>
</dbReference>
<dbReference type="EMBL" id="MCFF01000009">
    <property type="protein sequence ID" value="ORZ23912.1"/>
    <property type="molecule type" value="Genomic_DNA"/>
</dbReference>
<dbReference type="InParanoid" id="A0A1Y2GW13"/>
<feature type="domain" description="Suppressor of white apricot N-terminal" evidence="3">
    <location>
        <begin position="39"/>
        <end position="148"/>
    </location>
</feature>
<evidence type="ECO:0000313" key="5">
    <source>
        <dbReference type="Proteomes" id="UP000193648"/>
    </source>
</evidence>
<keyword evidence="1" id="KW-0507">mRNA processing</keyword>
<organism evidence="4 5">
    <name type="scientific">Lobosporangium transversale</name>
    <dbReference type="NCBI Taxonomy" id="64571"/>
    <lineage>
        <taxon>Eukaryota</taxon>
        <taxon>Fungi</taxon>
        <taxon>Fungi incertae sedis</taxon>
        <taxon>Mucoromycota</taxon>
        <taxon>Mortierellomycotina</taxon>
        <taxon>Mortierellomycetes</taxon>
        <taxon>Mortierellales</taxon>
        <taxon>Mortierellaceae</taxon>
        <taxon>Lobosporangium</taxon>
    </lineage>
</organism>
<evidence type="ECO:0000313" key="4">
    <source>
        <dbReference type="EMBL" id="ORZ23912.1"/>
    </source>
</evidence>
<comment type="caution">
    <text evidence="4">The sequence shown here is derived from an EMBL/GenBank/DDBJ whole genome shotgun (WGS) entry which is preliminary data.</text>
</comment>
<protein>
    <recommendedName>
        <fullName evidence="3">Suppressor of white apricot N-terminal domain-containing protein</fullName>
    </recommendedName>
</protein>
<keyword evidence="2" id="KW-0508">mRNA splicing</keyword>
<dbReference type="OrthoDB" id="10070965at2759"/>
<dbReference type="RefSeq" id="XP_021883726.1">
    <property type="nucleotide sequence ID" value="XM_022020169.1"/>
</dbReference>
<dbReference type="GO" id="GO:0006397">
    <property type="term" value="P:mRNA processing"/>
    <property type="evidence" value="ECO:0007669"/>
    <property type="project" value="UniProtKB-KW"/>
</dbReference>
<dbReference type="Proteomes" id="UP000193648">
    <property type="component" value="Unassembled WGS sequence"/>
</dbReference>
<reference evidence="4 5" key="1">
    <citation type="submission" date="2016-07" db="EMBL/GenBank/DDBJ databases">
        <title>Pervasive Adenine N6-methylation of Active Genes in Fungi.</title>
        <authorList>
            <consortium name="DOE Joint Genome Institute"/>
            <person name="Mondo S.J."/>
            <person name="Dannebaum R.O."/>
            <person name="Kuo R.C."/>
            <person name="Labutti K."/>
            <person name="Haridas S."/>
            <person name="Kuo A."/>
            <person name="Salamov A."/>
            <person name="Ahrendt S.R."/>
            <person name="Lipzen A."/>
            <person name="Sullivan W."/>
            <person name="Andreopoulos W.B."/>
            <person name="Clum A."/>
            <person name="Lindquist E."/>
            <person name="Daum C."/>
            <person name="Ramamoorthy G.K."/>
            <person name="Gryganskyi A."/>
            <person name="Culley D."/>
            <person name="Magnuson J.K."/>
            <person name="James T.Y."/>
            <person name="O'Malley M.A."/>
            <person name="Stajich J.E."/>
            <person name="Spatafora J.W."/>
            <person name="Visel A."/>
            <person name="Grigoriev I.V."/>
        </authorList>
    </citation>
    <scope>NUCLEOTIDE SEQUENCE [LARGE SCALE GENOMIC DNA]</scope>
    <source>
        <strain evidence="4 5">NRRL 3116</strain>
    </source>
</reference>
<dbReference type="AlphaFoldDB" id="A0A1Y2GW13"/>
<accession>A0A1Y2GW13</accession>
<dbReference type="GO" id="GO:0008380">
    <property type="term" value="P:RNA splicing"/>
    <property type="evidence" value="ECO:0007669"/>
    <property type="project" value="UniProtKB-KW"/>
</dbReference>
<dbReference type="STRING" id="64571.A0A1Y2GW13"/>
<dbReference type="SMART" id="SM01141">
    <property type="entry name" value="DRY_EERY"/>
    <property type="match status" value="1"/>
</dbReference>
<dbReference type="PANTHER" id="PTHR13161">
    <property type="entry name" value="SPLICING FACTOR SUPPRESSOR OF WHITE APRICOT"/>
    <property type="match status" value="1"/>
</dbReference>
<dbReference type="GeneID" id="33562013"/>